<sequence>MGTKHFGDNTSWGVWDRKGGNEGWSEPGWAMPSDHSRYIGRHDPYWGRVLDHARQAYGDPNIHYSTDNAGNERHLVFGDGTRLPDNGTIVYHDSGTNQTWAQNDDGTVSLLDSDGRQGPPTAPAGYRKVGDHYAPVNANGQQIGPQLGGVPGSDNGFHTDPKTGLLTPKNLNGDYYTLGPDGKKAFFDKNGTQISEDQFNNANKPREPAGPQPDDGGLTTDEQQSGKAADAVKKLQNELHNHYTKISDAEEKLSEVLLNAHATTSAGQQKLNDIQKKIIDAVNDPTMEIDTPTGERVFLTFLRNQVAAVNELVADGSLSAQDQSKAAHALAALYAVDTRAGTTDDSPKPADPSAGQPSASTADPAPAVTDPAPAVAPDMADPGIADPGLSDMLGGGPLGSDPLSSLAPMLPALGGLGGAAGNPLDSLGDLAGAASPLAGLASGLGDQGNHEHPSDTTDKADDSPEHAKDSKDAKADATKTDTTTSPDAAQTAAGQQAQNAGNSTAGDPPSPAAAPAPASPTVTLPDGSTATARNPQTAQAIRDYLAGKTVDAAYRQNNIQLPPPGTPVTNPVDPSRLACGDLAMFKDHYVPVLSSVKAFVNGQVVPLESVSSSPDFLGWIDPTAAAASPHTGPPAAPQPAAPPVAATSPPATAPPLAAAAAMPGGG</sequence>
<feature type="region of interest" description="Disordered" evidence="1">
    <location>
        <begin position="441"/>
        <end position="535"/>
    </location>
</feature>
<gene>
    <name evidence="2" type="ORF">HMPREF0591_1442</name>
</gene>
<dbReference type="HOGENOM" id="CLU_428848_0_0_11"/>
<feature type="compositionally biased region" description="Pro residues" evidence="1">
    <location>
        <begin position="631"/>
        <end position="642"/>
    </location>
</feature>
<evidence type="ECO:0000313" key="2">
    <source>
        <dbReference type="EMBL" id="EFG78652.1"/>
    </source>
</evidence>
<dbReference type="AlphaFoldDB" id="D5P5J8"/>
<dbReference type="eggNOG" id="ENOG5031IYH">
    <property type="taxonomic scope" value="Bacteria"/>
</dbReference>
<feature type="region of interest" description="Disordered" evidence="1">
    <location>
        <begin position="195"/>
        <end position="229"/>
    </location>
</feature>
<organism evidence="2 3">
    <name type="scientific">Mycobacterium parascrofulaceum ATCC BAA-614</name>
    <dbReference type="NCBI Taxonomy" id="525368"/>
    <lineage>
        <taxon>Bacteria</taxon>
        <taxon>Bacillati</taxon>
        <taxon>Actinomycetota</taxon>
        <taxon>Actinomycetes</taxon>
        <taxon>Mycobacteriales</taxon>
        <taxon>Mycobacteriaceae</taxon>
        <taxon>Mycobacterium</taxon>
        <taxon>Mycobacterium simiae complex</taxon>
    </lineage>
</organism>
<dbReference type="RefSeq" id="WP_007170463.1">
    <property type="nucleotide sequence ID" value="NZ_GG770556.1"/>
</dbReference>
<feature type="compositionally biased region" description="Low complexity" evidence="1">
    <location>
        <begin position="480"/>
        <end position="506"/>
    </location>
</feature>
<name>D5P5J8_9MYCO</name>
<proteinExistence type="predicted"/>
<feature type="compositionally biased region" description="Basic and acidic residues" evidence="1">
    <location>
        <begin position="448"/>
        <end position="479"/>
    </location>
</feature>
<feature type="compositionally biased region" description="Pro residues" evidence="1">
    <location>
        <begin position="508"/>
        <end position="518"/>
    </location>
</feature>
<dbReference type="InterPro" id="IPR019710">
    <property type="entry name" value="DUF4226"/>
</dbReference>
<keyword evidence="3" id="KW-1185">Reference proteome</keyword>
<dbReference type="Pfam" id="PF10774">
    <property type="entry name" value="DUF4226"/>
    <property type="match status" value="1"/>
</dbReference>
<feature type="compositionally biased region" description="Low complexity" evidence="1">
    <location>
        <begin position="357"/>
        <end position="392"/>
    </location>
</feature>
<evidence type="ECO:0000313" key="3">
    <source>
        <dbReference type="Proteomes" id="UP000003653"/>
    </source>
</evidence>
<feature type="compositionally biased region" description="Polar residues" evidence="1">
    <location>
        <begin position="526"/>
        <end position="535"/>
    </location>
</feature>
<accession>D5P5J8</accession>
<dbReference type="Proteomes" id="UP000003653">
    <property type="component" value="Unassembled WGS sequence"/>
</dbReference>
<protein>
    <recommendedName>
        <fullName evidence="4">Biofilm regulator BssS</fullName>
    </recommendedName>
</protein>
<feature type="region of interest" description="Disordered" evidence="1">
    <location>
        <begin position="624"/>
        <end position="666"/>
    </location>
</feature>
<feature type="compositionally biased region" description="Low complexity" evidence="1">
    <location>
        <begin position="643"/>
        <end position="666"/>
    </location>
</feature>
<reference evidence="2 3" key="1">
    <citation type="submission" date="2010-04" db="EMBL/GenBank/DDBJ databases">
        <authorList>
            <person name="Muzny D."/>
            <person name="Qin X."/>
            <person name="Deng J."/>
            <person name="Jiang H."/>
            <person name="Liu Y."/>
            <person name="Qu J."/>
            <person name="Song X.-Z."/>
            <person name="Zhang L."/>
            <person name="Thornton R."/>
            <person name="Coyle M."/>
            <person name="Francisco L."/>
            <person name="Jackson L."/>
            <person name="Javaid M."/>
            <person name="Korchina V."/>
            <person name="Kovar C."/>
            <person name="Mata R."/>
            <person name="Mathew T."/>
            <person name="Ngo R."/>
            <person name="Nguyen L."/>
            <person name="Nguyen N."/>
            <person name="Okwuonu G."/>
            <person name="Ongeri F."/>
            <person name="Pham C."/>
            <person name="Simmons D."/>
            <person name="Wilczek-Boney K."/>
            <person name="Hale W."/>
            <person name="Jakkamsetti A."/>
            <person name="Pham P."/>
            <person name="Ruth R."/>
            <person name="San Lucas F."/>
            <person name="Warren J."/>
            <person name="Zhang J."/>
            <person name="Zhao Z."/>
            <person name="Zhou C."/>
            <person name="Zhu D."/>
            <person name="Lee S."/>
            <person name="Bess C."/>
            <person name="Blankenburg K."/>
            <person name="Forbes L."/>
            <person name="Fu Q."/>
            <person name="Gubbala S."/>
            <person name="Hirani K."/>
            <person name="Jayaseelan J.C."/>
            <person name="Lara F."/>
            <person name="Munidasa M."/>
            <person name="Palculict T."/>
            <person name="Patil S."/>
            <person name="Pu L.-L."/>
            <person name="Saada N."/>
            <person name="Tang L."/>
            <person name="Weissenberger G."/>
            <person name="Zhu Y."/>
            <person name="Hemphill L."/>
            <person name="Shang Y."/>
            <person name="Youmans B."/>
            <person name="Ayvaz T."/>
            <person name="Ross M."/>
            <person name="Santibanez J."/>
            <person name="Aqrawi P."/>
            <person name="Gross S."/>
            <person name="Joshi V."/>
            <person name="Fowler G."/>
            <person name="Nazareth L."/>
            <person name="Reid J."/>
            <person name="Worley K."/>
            <person name="Petrosino J."/>
            <person name="Highlander S."/>
            <person name="Gibbs R."/>
        </authorList>
    </citation>
    <scope>NUCLEOTIDE SEQUENCE [LARGE SCALE GENOMIC DNA]</scope>
    <source>
        <strain evidence="2 3">ATCC BAA-614</strain>
    </source>
</reference>
<feature type="region of interest" description="Disordered" evidence="1">
    <location>
        <begin position="340"/>
        <end position="397"/>
    </location>
</feature>
<comment type="caution">
    <text evidence="2">The sequence shown here is derived from an EMBL/GenBank/DDBJ whole genome shotgun (WGS) entry which is preliminary data.</text>
</comment>
<evidence type="ECO:0000256" key="1">
    <source>
        <dbReference type="SAM" id="MobiDB-lite"/>
    </source>
</evidence>
<dbReference type="EMBL" id="ADNV01000103">
    <property type="protein sequence ID" value="EFG78652.1"/>
    <property type="molecule type" value="Genomic_DNA"/>
</dbReference>
<evidence type="ECO:0008006" key="4">
    <source>
        <dbReference type="Google" id="ProtNLM"/>
    </source>
</evidence>